<gene>
    <name evidence="1" type="ORF">NUW54_g4392</name>
</gene>
<proteinExistence type="predicted"/>
<sequence>MLARPSRQRRIVPKATRRGRRNWPRNLYHNHRLMKSPLQRAAVARDPDTARLREAPAVVATRTAIAPPRCGPPPQAHDDAPRSRPPHAAQKHAQKPSVDPVLVQQFGGVEGHWGLFYSKCVPPRHTATSIADGC</sequence>
<reference evidence="1" key="1">
    <citation type="submission" date="2022-08" db="EMBL/GenBank/DDBJ databases">
        <title>Genome Sequence of Pycnoporus sanguineus.</title>
        <authorList>
            <person name="Buettner E."/>
        </authorList>
    </citation>
    <scope>NUCLEOTIDE SEQUENCE</scope>
    <source>
        <strain evidence="1">CG-C14</strain>
    </source>
</reference>
<protein>
    <submittedName>
        <fullName evidence="1">Uncharacterized protein</fullName>
    </submittedName>
</protein>
<evidence type="ECO:0000313" key="2">
    <source>
        <dbReference type="Proteomes" id="UP001144978"/>
    </source>
</evidence>
<accession>A0ACC1PY24</accession>
<evidence type="ECO:0000313" key="1">
    <source>
        <dbReference type="EMBL" id="KAJ3005316.1"/>
    </source>
</evidence>
<name>A0ACC1PY24_9APHY</name>
<comment type="caution">
    <text evidence="1">The sequence shown here is derived from an EMBL/GenBank/DDBJ whole genome shotgun (WGS) entry which is preliminary data.</text>
</comment>
<dbReference type="Proteomes" id="UP001144978">
    <property type="component" value="Unassembled WGS sequence"/>
</dbReference>
<dbReference type="EMBL" id="JANSHE010000999">
    <property type="protein sequence ID" value="KAJ3005316.1"/>
    <property type="molecule type" value="Genomic_DNA"/>
</dbReference>
<keyword evidence="2" id="KW-1185">Reference proteome</keyword>
<organism evidence="1 2">
    <name type="scientific">Trametes sanguinea</name>
    <dbReference type="NCBI Taxonomy" id="158606"/>
    <lineage>
        <taxon>Eukaryota</taxon>
        <taxon>Fungi</taxon>
        <taxon>Dikarya</taxon>
        <taxon>Basidiomycota</taxon>
        <taxon>Agaricomycotina</taxon>
        <taxon>Agaricomycetes</taxon>
        <taxon>Polyporales</taxon>
        <taxon>Polyporaceae</taxon>
        <taxon>Trametes</taxon>
    </lineage>
</organism>